<feature type="transmembrane region" description="Helical" evidence="5">
    <location>
        <begin position="298"/>
        <end position="315"/>
    </location>
</feature>
<evidence type="ECO:0000256" key="5">
    <source>
        <dbReference type="SAM" id="Phobius"/>
    </source>
</evidence>
<dbReference type="Pfam" id="PF07690">
    <property type="entry name" value="MFS_1"/>
    <property type="match status" value="1"/>
</dbReference>
<feature type="transmembrane region" description="Helical" evidence="5">
    <location>
        <begin position="138"/>
        <end position="160"/>
    </location>
</feature>
<comment type="caution">
    <text evidence="7">The sequence shown here is derived from an EMBL/GenBank/DDBJ whole genome shotgun (WGS) entry which is preliminary data.</text>
</comment>
<feature type="transmembrane region" description="Helical" evidence="5">
    <location>
        <begin position="357"/>
        <end position="380"/>
    </location>
</feature>
<organism evidence="7 8">
    <name type="scientific">Allocatelliglobosispora scoriae</name>
    <dbReference type="NCBI Taxonomy" id="643052"/>
    <lineage>
        <taxon>Bacteria</taxon>
        <taxon>Bacillati</taxon>
        <taxon>Actinomycetota</taxon>
        <taxon>Actinomycetes</taxon>
        <taxon>Micromonosporales</taxon>
        <taxon>Micromonosporaceae</taxon>
        <taxon>Allocatelliglobosispora</taxon>
    </lineage>
</organism>
<dbReference type="InterPro" id="IPR011701">
    <property type="entry name" value="MFS"/>
</dbReference>
<feature type="transmembrane region" description="Helical" evidence="5">
    <location>
        <begin position="52"/>
        <end position="73"/>
    </location>
</feature>
<comment type="subcellular location">
    <subcellularLocation>
        <location evidence="1">Cell membrane</location>
        <topology evidence="1">Multi-pass membrane protein</topology>
    </subcellularLocation>
</comment>
<dbReference type="RefSeq" id="WP_184834144.1">
    <property type="nucleotide sequence ID" value="NZ_JACHMN010000002.1"/>
</dbReference>
<evidence type="ECO:0000313" key="7">
    <source>
        <dbReference type="EMBL" id="MBB5868307.1"/>
    </source>
</evidence>
<feature type="transmembrane region" description="Helical" evidence="5">
    <location>
        <begin position="172"/>
        <end position="192"/>
    </location>
</feature>
<dbReference type="GO" id="GO:0005886">
    <property type="term" value="C:plasma membrane"/>
    <property type="evidence" value="ECO:0007669"/>
    <property type="project" value="UniProtKB-SubCell"/>
</dbReference>
<evidence type="ECO:0000256" key="4">
    <source>
        <dbReference type="ARBA" id="ARBA00023136"/>
    </source>
</evidence>
<dbReference type="Proteomes" id="UP000587527">
    <property type="component" value="Unassembled WGS sequence"/>
</dbReference>
<feature type="transmembrane region" description="Helical" evidence="5">
    <location>
        <begin position="400"/>
        <end position="421"/>
    </location>
</feature>
<keyword evidence="8" id="KW-1185">Reference proteome</keyword>
<feature type="transmembrane region" description="Helical" evidence="5">
    <location>
        <begin position="469"/>
        <end position="488"/>
    </location>
</feature>
<keyword evidence="3 5" id="KW-1133">Transmembrane helix</keyword>
<reference evidence="7 8" key="1">
    <citation type="submission" date="2020-08" db="EMBL/GenBank/DDBJ databases">
        <title>Sequencing the genomes of 1000 actinobacteria strains.</title>
        <authorList>
            <person name="Klenk H.-P."/>
        </authorList>
    </citation>
    <scope>NUCLEOTIDE SEQUENCE [LARGE SCALE GENOMIC DNA]</scope>
    <source>
        <strain evidence="7 8">DSM 45362</strain>
    </source>
</reference>
<name>A0A841BGU7_9ACTN</name>
<feature type="domain" description="Major facilitator superfamily (MFS) profile" evidence="6">
    <location>
        <begin position="14"/>
        <end position="492"/>
    </location>
</feature>
<dbReference type="EMBL" id="JACHMN010000002">
    <property type="protein sequence ID" value="MBB5868307.1"/>
    <property type="molecule type" value="Genomic_DNA"/>
</dbReference>
<dbReference type="CDD" id="cd17321">
    <property type="entry name" value="MFS_MMR_MDR_like"/>
    <property type="match status" value="1"/>
</dbReference>
<dbReference type="PROSITE" id="PS50850">
    <property type="entry name" value="MFS"/>
    <property type="match status" value="1"/>
</dbReference>
<dbReference type="Gene3D" id="1.20.1250.20">
    <property type="entry name" value="MFS general substrate transporter like domains"/>
    <property type="match status" value="1"/>
</dbReference>
<gene>
    <name evidence="7" type="ORF">F4553_001686</name>
</gene>
<feature type="transmembrane region" description="Helical" evidence="5">
    <location>
        <begin position="105"/>
        <end position="126"/>
    </location>
</feature>
<accession>A0A841BGU7</accession>
<feature type="transmembrane region" description="Helical" evidence="5">
    <location>
        <begin position="80"/>
        <end position="99"/>
    </location>
</feature>
<evidence type="ECO:0000256" key="1">
    <source>
        <dbReference type="ARBA" id="ARBA00004651"/>
    </source>
</evidence>
<dbReference type="Gene3D" id="1.20.1720.10">
    <property type="entry name" value="Multidrug resistance protein D"/>
    <property type="match status" value="1"/>
</dbReference>
<dbReference type="SUPFAM" id="SSF103473">
    <property type="entry name" value="MFS general substrate transporter"/>
    <property type="match status" value="1"/>
</dbReference>
<dbReference type="PANTHER" id="PTHR42718:SF42">
    <property type="entry name" value="EXPORT PROTEIN"/>
    <property type="match status" value="1"/>
</dbReference>
<feature type="transmembrane region" description="Helical" evidence="5">
    <location>
        <begin position="225"/>
        <end position="246"/>
    </location>
</feature>
<dbReference type="AlphaFoldDB" id="A0A841BGU7"/>
<sequence length="509" mass="51820">MEAELMEHPRRWPALGVLSLTLVAVTLDNSVLNTALPSLARGLSATTADLQWITDAYTLVFAAALILAGSLGARLGARRALIGGLVVFAGGSAAAALSTSPAQLIGWRALMGLGAAFVMPATLAIITRMFSAAERPKAFAIWSAAAGVGILIGPATGGLLLEHFSWSSTFWINIPLVVAAVIATALAVPAIAPQRTGKLDLLGALLSTAAVAALVDAIIEAPERGWTATTTVAEFALAGLLTAAFVGWELRVAEPLVQLRLFANRRFGLAALALAVTFFALFGTLFELSQFLQLVHGYSPLVAGLGAMPFAVAMATTSATSAITSRWLGITGALVVGLLCVAAGLGALATIEPDTAFAIIAAETALVGAGMGLLMAPASLEITAAVPVRYAAMASSLNSVIRELGGVLGIAVVGTVVSAFYRSTMSATPGVAGHDLPSAHAVAAQLPPEVAGPMLDAADRAFTDAMNRGALVASTTALVAALLVLTAMPRRGAQPASEVPQPRRDLQPA</sequence>
<evidence type="ECO:0000259" key="6">
    <source>
        <dbReference type="PROSITE" id="PS50850"/>
    </source>
</evidence>
<keyword evidence="2 5" id="KW-0812">Transmembrane</keyword>
<evidence type="ECO:0000256" key="3">
    <source>
        <dbReference type="ARBA" id="ARBA00022989"/>
    </source>
</evidence>
<keyword evidence="4 5" id="KW-0472">Membrane</keyword>
<evidence type="ECO:0000313" key="8">
    <source>
        <dbReference type="Proteomes" id="UP000587527"/>
    </source>
</evidence>
<protein>
    <submittedName>
        <fullName evidence="7">EmrB/QacA subfamily drug resistance transporter</fullName>
    </submittedName>
</protein>
<dbReference type="InterPro" id="IPR036259">
    <property type="entry name" value="MFS_trans_sf"/>
</dbReference>
<feature type="transmembrane region" description="Helical" evidence="5">
    <location>
        <begin position="327"/>
        <end position="351"/>
    </location>
</feature>
<feature type="transmembrane region" description="Helical" evidence="5">
    <location>
        <begin position="199"/>
        <end position="219"/>
    </location>
</feature>
<dbReference type="PRINTS" id="PR01036">
    <property type="entry name" value="TCRTETB"/>
</dbReference>
<dbReference type="GO" id="GO:0022857">
    <property type="term" value="F:transmembrane transporter activity"/>
    <property type="evidence" value="ECO:0007669"/>
    <property type="project" value="InterPro"/>
</dbReference>
<proteinExistence type="predicted"/>
<feature type="transmembrane region" description="Helical" evidence="5">
    <location>
        <begin position="267"/>
        <end position="286"/>
    </location>
</feature>
<evidence type="ECO:0000256" key="2">
    <source>
        <dbReference type="ARBA" id="ARBA00022692"/>
    </source>
</evidence>
<dbReference type="InterPro" id="IPR020846">
    <property type="entry name" value="MFS_dom"/>
</dbReference>
<dbReference type="PANTHER" id="PTHR42718">
    <property type="entry name" value="MAJOR FACILITATOR SUPERFAMILY MULTIDRUG TRANSPORTER MFSC"/>
    <property type="match status" value="1"/>
</dbReference>